<gene>
    <name evidence="5" type="ORF">ACFMB1_12020</name>
</gene>
<name>A0ABW1KXL8_9PROT</name>
<dbReference type="InterPro" id="IPR036390">
    <property type="entry name" value="WH_DNA-bd_sf"/>
</dbReference>
<keyword evidence="6" id="KW-1185">Reference proteome</keyword>
<dbReference type="RefSeq" id="WP_379882496.1">
    <property type="nucleotide sequence ID" value="NZ_JBHPON010000002.1"/>
</dbReference>
<dbReference type="PANTHER" id="PTHR33204:SF37">
    <property type="entry name" value="HTH-TYPE TRANSCRIPTIONAL REGULATOR YODB"/>
    <property type="match status" value="1"/>
</dbReference>
<evidence type="ECO:0000256" key="3">
    <source>
        <dbReference type="ARBA" id="ARBA00023163"/>
    </source>
</evidence>
<feature type="domain" description="HTH hxlR-type" evidence="4">
    <location>
        <begin position="12"/>
        <end position="110"/>
    </location>
</feature>
<dbReference type="EMBL" id="JBHPON010000002">
    <property type="protein sequence ID" value="MFC6036274.1"/>
    <property type="molecule type" value="Genomic_DNA"/>
</dbReference>
<evidence type="ECO:0000256" key="2">
    <source>
        <dbReference type="ARBA" id="ARBA00023125"/>
    </source>
</evidence>
<sequence length="119" mass="13698">MAQTPTFKRSPCPLAVTLDIVGDKWSLIVIRDLFRGVRRYNNFLKSPEDMTTNILADRLKRLEEHGLITKTAYQSNPVRYEYALTQKGCALGPVLREIAHWANAYYPDTIKPRFDALKN</sequence>
<evidence type="ECO:0000313" key="6">
    <source>
        <dbReference type="Proteomes" id="UP001596116"/>
    </source>
</evidence>
<dbReference type="Proteomes" id="UP001596116">
    <property type="component" value="Unassembled WGS sequence"/>
</dbReference>
<evidence type="ECO:0000256" key="1">
    <source>
        <dbReference type="ARBA" id="ARBA00023015"/>
    </source>
</evidence>
<dbReference type="PANTHER" id="PTHR33204">
    <property type="entry name" value="TRANSCRIPTIONAL REGULATOR, MARR FAMILY"/>
    <property type="match status" value="1"/>
</dbReference>
<keyword evidence="2" id="KW-0238">DNA-binding</keyword>
<proteinExistence type="predicted"/>
<keyword evidence="3" id="KW-0804">Transcription</keyword>
<dbReference type="Gene3D" id="1.10.10.10">
    <property type="entry name" value="Winged helix-like DNA-binding domain superfamily/Winged helix DNA-binding domain"/>
    <property type="match status" value="1"/>
</dbReference>
<dbReference type="SUPFAM" id="SSF46785">
    <property type="entry name" value="Winged helix' DNA-binding domain"/>
    <property type="match status" value="1"/>
</dbReference>
<dbReference type="InterPro" id="IPR002577">
    <property type="entry name" value="HTH_HxlR"/>
</dbReference>
<comment type="caution">
    <text evidence="5">The sequence shown here is derived from an EMBL/GenBank/DDBJ whole genome shotgun (WGS) entry which is preliminary data.</text>
</comment>
<dbReference type="PROSITE" id="PS51118">
    <property type="entry name" value="HTH_HXLR"/>
    <property type="match status" value="1"/>
</dbReference>
<dbReference type="InterPro" id="IPR036388">
    <property type="entry name" value="WH-like_DNA-bd_sf"/>
</dbReference>
<protein>
    <submittedName>
        <fullName evidence="5">Winged helix-turn-helix transcriptional regulator</fullName>
    </submittedName>
</protein>
<organism evidence="5 6">
    <name type="scientific">Hyphococcus aureus</name>
    <dbReference type="NCBI Taxonomy" id="2666033"/>
    <lineage>
        <taxon>Bacteria</taxon>
        <taxon>Pseudomonadati</taxon>
        <taxon>Pseudomonadota</taxon>
        <taxon>Alphaproteobacteria</taxon>
        <taxon>Parvularculales</taxon>
        <taxon>Parvularculaceae</taxon>
        <taxon>Hyphococcus</taxon>
    </lineage>
</organism>
<keyword evidence="1" id="KW-0805">Transcription regulation</keyword>
<evidence type="ECO:0000313" key="5">
    <source>
        <dbReference type="EMBL" id="MFC6036274.1"/>
    </source>
</evidence>
<evidence type="ECO:0000259" key="4">
    <source>
        <dbReference type="PROSITE" id="PS51118"/>
    </source>
</evidence>
<accession>A0ABW1KXL8</accession>
<dbReference type="Pfam" id="PF01638">
    <property type="entry name" value="HxlR"/>
    <property type="match status" value="1"/>
</dbReference>
<reference evidence="5 6" key="1">
    <citation type="submission" date="2024-09" db="EMBL/GenBank/DDBJ databases">
        <authorList>
            <person name="Zhang Z.-H."/>
        </authorList>
    </citation>
    <scope>NUCLEOTIDE SEQUENCE [LARGE SCALE GENOMIC DNA]</scope>
    <source>
        <strain evidence="5 6">HHTR114</strain>
    </source>
</reference>